<dbReference type="AlphaFoldDB" id="F1T8Y7"/>
<feature type="coiled-coil region" evidence="1">
    <location>
        <begin position="109"/>
        <end position="136"/>
    </location>
</feature>
<keyword evidence="3" id="KW-1185">Reference proteome</keyword>
<comment type="caution">
    <text evidence="2">The sequence shown here is derived from an EMBL/GenBank/DDBJ whole genome shotgun (WGS) entry which is preliminary data.</text>
</comment>
<evidence type="ECO:0000313" key="3">
    <source>
        <dbReference type="Proteomes" id="UP000003860"/>
    </source>
</evidence>
<accession>F1T8Y7</accession>
<organism evidence="2 3">
    <name type="scientific">Ruminiclostridium papyrosolvens DSM 2782</name>
    <dbReference type="NCBI Taxonomy" id="588581"/>
    <lineage>
        <taxon>Bacteria</taxon>
        <taxon>Bacillati</taxon>
        <taxon>Bacillota</taxon>
        <taxon>Clostridia</taxon>
        <taxon>Eubacteriales</taxon>
        <taxon>Oscillospiraceae</taxon>
        <taxon>Ruminiclostridium</taxon>
    </lineage>
</organism>
<dbReference type="RefSeq" id="WP_004617016.1">
    <property type="nucleotide sequence ID" value="NZ_ACXX02000002.1"/>
</dbReference>
<sequence>MGTIQKNNFITVIEVLKKSVEELRQQKKEEATKTILSISKDIQFLFESSKKLKASAEEEQQKISDTITEIIKSEAAIRESYLSTQKSIDAINVSISTNSVKKDDLLKQIDLFRKELSDDERLLKEHRRKLDELNDSSAISIIRSILSLGLDRAIMGVQCLINNDAGRIQELQNKIQKFKELLNNNSSEIHKAEELLKSLAESKQAYEVSLAQLREKENILNTNEQLSRNNLAFITNAALFYGRLSVMLVQIDHRIDDVVDIVTELDDKVPKIIDFDSTGKSLVSLREAMIKYDKVLETSGMALK</sequence>
<dbReference type="EMBL" id="ACXX02000002">
    <property type="protein sequence ID" value="EGD48969.1"/>
    <property type="molecule type" value="Genomic_DNA"/>
</dbReference>
<proteinExistence type="predicted"/>
<evidence type="ECO:0000256" key="1">
    <source>
        <dbReference type="SAM" id="Coils"/>
    </source>
</evidence>
<keyword evidence="1" id="KW-0175">Coiled coil</keyword>
<feature type="coiled-coil region" evidence="1">
    <location>
        <begin position="6"/>
        <end position="33"/>
    </location>
</feature>
<feature type="coiled-coil region" evidence="1">
    <location>
        <begin position="161"/>
        <end position="216"/>
    </location>
</feature>
<gene>
    <name evidence="2" type="ORF">Cpap_3397</name>
</gene>
<dbReference type="OrthoDB" id="9553366at2"/>
<dbReference type="STRING" id="588581.Cpap_3397"/>
<protein>
    <recommendedName>
        <fullName evidence="4">Methyl-accepting chemotaxis sensory transducer</fullName>
    </recommendedName>
</protein>
<reference evidence="2" key="2">
    <citation type="submission" date="2011-01" db="EMBL/GenBank/DDBJ databases">
        <title>The Non-contiguous Finished genome of Clostridium papyrosolvens.</title>
        <authorList>
            <person name="Lucas S."/>
            <person name="Copeland A."/>
            <person name="Lapidus A."/>
            <person name="Cheng J.-F."/>
            <person name="Goodwin L."/>
            <person name="Pitluck S."/>
            <person name="Misra M."/>
            <person name="Chertkov O."/>
            <person name="Detter J.C."/>
            <person name="Han C."/>
            <person name="Tapia R."/>
            <person name="Land M."/>
            <person name="Hauser L."/>
            <person name="Kyrpides N."/>
            <person name="Ivanova N."/>
            <person name="Pagani I."/>
            <person name="Mouttaki H."/>
            <person name="He Z."/>
            <person name="Zhou J."/>
            <person name="Hemme C.L."/>
            <person name="Woyke T."/>
        </authorList>
    </citation>
    <scope>NUCLEOTIDE SEQUENCE [LARGE SCALE GENOMIC DNA]</scope>
    <source>
        <strain evidence="2">DSM 2782</strain>
    </source>
</reference>
<reference evidence="2" key="1">
    <citation type="submission" date="2009-07" db="EMBL/GenBank/DDBJ databases">
        <authorList>
            <consortium name="US DOE Joint Genome Institute (JGI-PGF)"/>
            <person name="Lucas S."/>
            <person name="Copeland A."/>
            <person name="Lapidus A."/>
            <person name="Glavina del Rio T."/>
            <person name="Tice H."/>
            <person name="Bruce D."/>
            <person name="Goodwin L."/>
            <person name="Pitluck S."/>
            <person name="Larimer F."/>
            <person name="Land M.L."/>
            <person name="Mouttaki H."/>
            <person name="He Z."/>
            <person name="Zhou J."/>
            <person name="Hemme C.L."/>
        </authorList>
    </citation>
    <scope>NUCLEOTIDE SEQUENCE</scope>
    <source>
        <strain evidence="2">DSM 2782</strain>
    </source>
</reference>
<evidence type="ECO:0000313" key="2">
    <source>
        <dbReference type="EMBL" id="EGD48969.1"/>
    </source>
</evidence>
<dbReference type="eggNOG" id="ENOG5033QVI">
    <property type="taxonomic scope" value="Bacteria"/>
</dbReference>
<dbReference type="Proteomes" id="UP000003860">
    <property type="component" value="Unassembled WGS sequence"/>
</dbReference>
<evidence type="ECO:0008006" key="4">
    <source>
        <dbReference type="Google" id="ProtNLM"/>
    </source>
</evidence>
<name>F1T8Y7_9FIRM</name>